<comment type="caution">
    <text evidence="1">The sequence shown here is derived from an EMBL/GenBank/DDBJ whole genome shotgun (WGS) entry which is preliminary data.</text>
</comment>
<gene>
    <name evidence="1" type="ORF">QE152_g28510</name>
</gene>
<dbReference type="EMBL" id="JASPKY010000358">
    <property type="protein sequence ID" value="KAK9704067.1"/>
    <property type="molecule type" value="Genomic_DNA"/>
</dbReference>
<protein>
    <submittedName>
        <fullName evidence="1">Uncharacterized protein</fullName>
    </submittedName>
</protein>
<dbReference type="Proteomes" id="UP001458880">
    <property type="component" value="Unassembled WGS sequence"/>
</dbReference>
<reference evidence="1 2" key="1">
    <citation type="journal article" date="2024" name="BMC Genomics">
        <title>De novo assembly and annotation of Popillia japonica's genome with initial clues to its potential as an invasive pest.</title>
        <authorList>
            <person name="Cucini C."/>
            <person name="Boschi S."/>
            <person name="Funari R."/>
            <person name="Cardaioli E."/>
            <person name="Iannotti N."/>
            <person name="Marturano G."/>
            <person name="Paoli F."/>
            <person name="Bruttini M."/>
            <person name="Carapelli A."/>
            <person name="Frati F."/>
            <person name="Nardi F."/>
        </authorList>
    </citation>
    <scope>NUCLEOTIDE SEQUENCE [LARGE SCALE GENOMIC DNA]</scope>
    <source>
        <strain evidence="1">DMR45628</strain>
    </source>
</reference>
<name>A0AAW1JK42_POPJA</name>
<dbReference type="AlphaFoldDB" id="A0AAW1JK42"/>
<proteinExistence type="predicted"/>
<sequence length="145" mass="16779">MKCVPLSELKKQITEQNIISNVQQSFNKCVELCNADHATLMEDFMNLDDDVITSETPTENEIVASVSKQNEFNKNSDVSDTEDILREKPSHHEMAKSFETIHFLINMTEKTMDDVFVLVDKVKQMYESECVEKTLREKLTTDYSF</sequence>
<organism evidence="1 2">
    <name type="scientific">Popillia japonica</name>
    <name type="common">Japanese beetle</name>
    <dbReference type="NCBI Taxonomy" id="7064"/>
    <lineage>
        <taxon>Eukaryota</taxon>
        <taxon>Metazoa</taxon>
        <taxon>Ecdysozoa</taxon>
        <taxon>Arthropoda</taxon>
        <taxon>Hexapoda</taxon>
        <taxon>Insecta</taxon>
        <taxon>Pterygota</taxon>
        <taxon>Neoptera</taxon>
        <taxon>Endopterygota</taxon>
        <taxon>Coleoptera</taxon>
        <taxon>Polyphaga</taxon>
        <taxon>Scarabaeiformia</taxon>
        <taxon>Scarabaeidae</taxon>
        <taxon>Rutelinae</taxon>
        <taxon>Popillia</taxon>
    </lineage>
</organism>
<keyword evidence="2" id="KW-1185">Reference proteome</keyword>
<accession>A0AAW1JK42</accession>
<evidence type="ECO:0000313" key="2">
    <source>
        <dbReference type="Proteomes" id="UP001458880"/>
    </source>
</evidence>
<evidence type="ECO:0000313" key="1">
    <source>
        <dbReference type="EMBL" id="KAK9704067.1"/>
    </source>
</evidence>